<name>A0ABM3C8X8_SALSA</name>
<dbReference type="Proteomes" id="UP001652741">
    <property type="component" value="Chromosome ssa09"/>
</dbReference>
<proteinExistence type="predicted"/>
<dbReference type="GeneID" id="123724121"/>
<keyword evidence="1 2" id="KW-0175">Coiled coil</keyword>
<protein>
    <submittedName>
        <fullName evidence="4">CTAGE family member 2-like</fullName>
    </submittedName>
</protein>
<organism evidence="3 4">
    <name type="scientific">Salmo salar</name>
    <name type="common">Atlantic salmon</name>
    <dbReference type="NCBI Taxonomy" id="8030"/>
    <lineage>
        <taxon>Eukaryota</taxon>
        <taxon>Metazoa</taxon>
        <taxon>Chordata</taxon>
        <taxon>Craniata</taxon>
        <taxon>Vertebrata</taxon>
        <taxon>Euteleostomi</taxon>
        <taxon>Actinopterygii</taxon>
        <taxon>Neopterygii</taxon>
        <taxon>Teleostei</taxon>
        <taxon>Protacanthopterygii</taxon>
        <taxon>Salmoniformes</taxon>
        <taxon>Salmonidae</taxon>
        <taxon>Salmoninae</taxon>
        <taxon>Salmo</taxon>
    </lineage>
</organism>
<accession>A0ABM3C8X8</accession>
<dbReference type="PANTHER" id="PTHR23158">
    <property type="entry name" value="MELANOMA INHIBITORY ACTIVITY-RELATED"/>
    <property type="match status" value="1"/>
</dbReference>
<evidence type="ECO:0000313" key="3">
    <source>
        <dbReference type="Proteomes" id="UP001652741"/>
    </source>
</evidence>
<evidence type="ECO:0000256" key="1">
    <source>
        <dbReference type="ARBA" id="ARBA00023054"/>
    </source>
</evidence>
<reference evidence="4" key="1">
    <citation type="submission" date="2025-08" db="UniProtKB">
        <authorList>
            <consortium name="RefSeq"/>
        </authorList>
    </citation>
    <scope>IDENTIFICATION</scope>
</reference>
<evidence type="ECO:0000313" key="4">
    <source>
        <dbReference type="RefSeq" id="XP_045543020.1"/>
    </source>
</evidence>
<dbReference type="PANTHER" id="PTHR23158:SF38">
    <property type="entry name" value="MELANOMA INHIBITORY ACTIVITY PROTEIN 2"/>
    <property type="match status" value="1"/>
</dbReference>
<feature type="coiled-coil region" evidence="2">
    <location>
        <begin position="5"/>
        <end position="60"/>
    </location>
</feature>
<gene>
    <name evidence="4" type="primary">LOC123724121</name>
</gene>
<sequence length="106" mass="12357">MFAKLADEVKAKEDLQEGVKKLENEKASLQTDSEKYTGQVQRLQQKLQIMTEMFQENELKLHRYSTGATPTLTQMHSFIYKHSNQITFYWSHTHDVIAGVAQFLCF</sequence>
<dbReference type="RefSeq" id="XP_045543020.1">
    <property type="nucleotide sequence ID" value="XM_045687064.1"/>
</dbReference>
<keyword evidence="3" id="KW-1185">Reference proteome</keyword>
<dbReference type="InterPro" id="IPR051500">
    <property type="entry name" value="cTAGE_MIA/OTOR"/>
</dbReference>
<evidence type="ECO:0000256" key="2">
    <source>
        <dbReference type="SAM" id="Coils"/>
    </source>
</evidence>